<feature type="region of interest" description="Disordered" evidence="1">
    <location>
        <begin position="1"/>
        <end position="36"/>
    </location>
</feature>
<dbReference type="OrthoDB" id="2546621at2759"/>
<accession>A0A2A9NLG3</accession>
<protein>
    <submittedName>
        <fullName evidence="2">Uncharacterized protein</fullName>
    </submittedName>
</protein>
<dbReference type="EMBL" id="KZ302057">
    <property type="protein sequence ID" value="PFH48586.1"/>
    <property type="molecule type" value="Genomic_DNA"/>
</dbReference>
<gene>
    <name evidence="2" type="ORF">AMATHDRAFT_65069</name>
</gene>
<name>A0A2A9NLG3_9AGAR</name>
<dbReference type="STRING" id="703135.A0A2A9NLG3"/>
<dbReference type="Proteomes" id="UP000242287">
    <property type="component" value="Unassembled WGS sequence"/>
</dbReference>
<sequence>MDFDPLSDSFPPRYAIESDEEEDEYNPLHVGGANSGDDPQSLSVIIIGDLPKGDQLIVASGDAGKYWANGADLGEQAGSVQANKVEVGLAFRPSWTSAIVIVSEALTRLPVWAQHGYALHILESLTPSRVVLLDSYSAHIYISPKPIPIYDAPVRYLATSSVDPKIGKKAKPFEPPNLLHSTSASFLSILSNTGTTEGISYLLPSRHISPPRPKKILPPDFSHLPENPDEWSIDMMNNIQSLLSLALEEKRSHPWVPRDTKTSGGKAKRRPQVADNGMYI</sequence>
<evidence type="ECO:0000256" key="1">
    <source>
        <dbReference type="SAM" id="MobiDB-lite"/>
    </source>
</evidence>
<reference evidence="2 3" key="1">
    <citation type="submission" date="2014-02" db="EMBL/GenBank/DDBJ databases">
        <title>Transposable element dynamics among asymbiotic and ectomycorrhizal Amanita fungi.</title>
        <authorList>
            <consortium name="DOE Joint Genome Institute"/>
            <person name="Hess J."/>
            <person name="Skrede I."/>
            <person name="Wolfe B."/>
            <person name="LaButti K."/>
            <person name="Ohm R.A."/>
            <person name="Grigoriev I.V."/>
            <person name="Pringle A."/>
        </authorList>
    </citation>
    <scope>NUCLEOTIDE SEQUENCE [LARGE SCALE GENOMIC DNA]</scope>
    <source>
        <strain evidence="2 3">SKay4041</strain>
    </source>
</reference>
<organism evidence="2 3">
    <name type="scientific">Amanita thiersii Skay4041</name>
    <dbReference type="NCBI Taxonomy" id="703135"/>
    <lineage>
        <taxon>Eukaryota</taxon>
        <taxon>Fungi</taxon>
        <taxon>Dikarya</taxon>
        <taxon>Basidiomycota</taxon>
        <taxon>Agaricomycotina</taxon>
        <taxon>Agaricomycetes</taxon>
        <taxon>Agaricomycetidae</taxon>
        <taxon>Agaricales</taxon>
        <taxon>Pluteineae</taxon>
        <taxon>Amanitaceae</taxon>
        <taxon>Amanita</taxon>
    </lineage>
</organism>
<evidence type="ECO:0000313" key="2">
    <source>
        <dbReference type="EMBL" id="PFH48586.1"/>
    </source>
</evidence>
<keyword evidence="3" id="KW-1185">Reference proteome</keyword>
<evidence type="ECO:0000313" key="3">
    <source>
        <dbReference type="Proteomes" id="UP000242287"/>
    </source>
</evidence>
<dbReference type="AlphaFoldDB" id="A0A2A9NLG3"/>
<feature type="region of interest" description="Disordered" evidence="1">
    <location>
        <begin position="254"/>
        <end position="280"/>
    </location>
</feature>
<proteinExistence type="predicted"/>